<accession>A0A2M6WPX1</accession>
<evidence type="ECO:0000313" key="2">
    <source>
        <dbReference type="Proteomes" id="UP000228964"/>
    </source>
</evidence>
<dbReference type="EMBL" id="PFAO01000067">
    <property type="protein sequence ID" value="PIT94774.1"/>
    <property type="molecule type" value="Genomic_DNA"/>
</dbReference>
<dbReference type="Proteomes" id="UP000228964">
    <property type="component" value="Unassembled WGS sequence"/>
</dbReference>
<reference evidence="2" key="1">
    <citation type="submission" date="2017-09" db="EMBL/GenBank/DDBJ databases">
        <title>Depth-based differentiation of microbial function through sediment-hosted aquifers and enrichment of novel symbionts in the deep terrestrial subsurface.</title>
        <authorList>
            <person name="Probst A.J."/>
            <person name="Ladd B."/>
            <person name="Jarett J.K."/>
            <person name="Geller-Mcgrath D.E."/>
            <person name="Sieber C.M.K."/>
            <person name="Emerson J.B."/>
            <person name="Anantharaman K."/>
            <person name="Thomas B.C."/>
            <person name="Malmstrom R."/>
            <person name="Stieglmeier M."/>
            <person name="Klingl A."/>
            <person name="Woyke T."/>
            <person name="Ryan C.M."/>
            <person name="Banfield J.F."/>
        </authorList>
    </citation>
    <scope>NUCLEOTIDE SEQUENCE [LARGE SCALE GENOMIC DNA]</scope>
</reference>
<sequence>MKKKLLFLIIALAILALISTNGAKGKIYSYFNGDALYYQGVVYLVTTNSGVAELYQIDNNQIVLTSKIKATAESAVCDGFVDGVLNVEQGGLFLFLTDGKYVYKYDINEPSDPKLFKRSNDETSSVFLGLGKMDNKVYSVAEQGIKIWNDDLVVFYNAALANSIPHNLKFSKKGGFIFNVNNDKLEIYDAYSPKLISLIDIQASDNHERNIFNDETSGTIYAVDDRAVKQFDFAGNVIESFKHTSSQGYDIAYTPGDDHLFFSDGIGIVKLNKNDLKPLSWIYTKNFNGTGGWATGLKVVRDDYGEKIIIFVGNNIVILNQDLKKVGAIATSDPGNICLAQESVFLSVNLNSATPGSEVFLSGRGFDPGEEVSIYLADKKVSSAKADNYGRFYRAVVVPSIKSGLTNIKAMGESSNKNYEVNFQIEGATIPTGSKPVMLDKYSAISGEEILVSGIGYNPKEYVLIYLSFDKIGVALVDSAGAFSKTVKIPTVQSGAKEIRVQGNDSAISHSVDFWVN</sequence>
<proteinExistence type="predicted"/>
<dbReference type="SUPFAM" id="SSF75011">
    <property type="entry name" value="3-carboxy-cis,cis-mucoante lactonizing enzyme"/>
    <property type="match status" value="1"/>
</dbReference>
<protein>
    <recommendedName>
        <fullName evidence="3">IPT/TIG domain-containing protein</fullName>
    </recommendedName>
</protein>
<comment type="caution">
    <text evidence="1">The sequence shown here is derived from an EMBL/GenBank/DDBJ whole genome shotgun (WGS) entry which is preliminary data.</text>
</comment>
<evidence type="ECO:0008006" key="3">
    <source>
        <dbReference type="Google" id="ProtNLM"/>
    </source>
</evidence>
<name>A0A2M6WPX1_9BACT</name>
<organism evidence="1 2">
    <name type="scientific">Candidatus Falkowbacteria bacterium CG10_big_fil_rev_8_21_14_0_10_38_22</name>
    <dbReference type="NCBI Taxonomy" id="1974564"/>
    <lineage>
        <taxon>Bacteria</taxon>
        <taxon>Candidatus Falkowiibacteriota</taxon>
    </lineage>
</organism>
<gene>
    <name evidence="1" type="ORF">COT96_02690</name>
</gene>
<dbReference type="AlphaFoldDB" id="A0A2M6WPX1"/>
<evidence type="ECO:0000313" key="1">
    <source>
        <dbReference type="EMBL" id="PIT94774.1"/>
    </source>
</evidence>